<dbReference type="Gramene" id="OE9A046660T1">
    <property type="protein sequence ID" value="OE9A046660C1"/>
    <property type="gene ID" value="OE9A046660"/>
</dbReference>
<protein>
    <recommendedName>
        <fullName evidence="4">Transmembrane protein</fullName>
    </recommendedName>
</protein>
<dbReference type="EMBL" id="CACTIH010009143">
    <property type="protein sequence ID" value="CAA3025804.1"/>
    <property type="molecule type" value="Genomic_DNA"/>
</dbReference>
<feature type="transmembrane region" description="Helical" evidence="1">
    <location>
        <begin position="20"/>
        <end position="37"/>
    </location>
</feature>
<accession>A0A8S0UY42</accession>
<gene>
    <name evidence="2" type="ORF">OLEA9_A046660</name>
</gene>
<proteinExistence type="predicted"/>
<comment type="caution">
    <text evidence="2">The sequence shown here is derived from an EMBL/GenBank/DDBJ whole genome shotgun (WGS) entry which is preliminary data.</text>
</comment>
<dbReference type="AlphaFoldDB" id="A0A8S0UY42"/>
<name>A0A8S0UY42_OLEEU</name>
<evidence type="ECO:0008006" key="4">
    <source>
        <dbReference type="Google" id="ProtNLM"/>
    </source>
</evidence>
<organism evidence="2 3">
    <name type="scientific">Olea europaea subsp. europaea</name>
    <dbReference type="NCBI Taxonomy" id="158383"/>
    <lineage>
        <taxon>Eukaryota</taxon>
        <taxon>Viridiplantae</taxon>
        <taxon>Streptophyta</taxon>
        <taxon>Embryophyta</taxon>
        <taxon>Tracheophyta</taxon>
        <taxon>Spermatophyta</taxon>
        <taxon>Magnoliopsida</taxon>
        <taxon>eudicotyledons</taxon>
        <taxon>Gunneridae</taxon>
        <taxon>Pentapetalae</taxon>
        <taxon>asterids</taxon>
        <taxon>lamiids</taxon>
        <taxon>Lamiales</taxon>
        <taxon>Oleaceae</taxon>
        <taxon>Oleeae</taxon>
        <taxon>Olea</taxon>
    </lineage>
</organism>
<evidence type="ECO:0000313" key="2">
    <source>
        <dbReference type="EMBL" id="CAA3025804.1"/>
    </source>
</evidence>
<feature type="transmembrane region" description="Helical" evidence="1">
    <location>
        <begin position="79"/>
        <end position="101"/>
    </location>
</feature>
<keyword evidence="1" id="KW-0472">Membrane</keyword>
<feature type="transmembrane region" description="Helical" evidence="1">
    <location>
        <begin position="42"/>
        <end position="59"/>
    </location>
</feature>
<reference evidence="2 3" key="1">
    <citation type="submission" date="2019-12" db="EMBL/GenBank/DDBJ databases">
        <authorList>
            <person name="Alioto T."/>
            <person name="Alioto T."/>
            <person name="Gomez Garrido J."/>
        </authorList>
    </citation>
    <scope>NUCLEOTIDE SEQUENCE [LARGE SCALE GENOMIC DNA]</scope>
</reference>
<sequence>MVAATTGSGNFFVGDAQGCVVVYLWVYLVVISGYGYCGHSGFWRWVLLVYLVVAVMVVSGDGEGACVGSGDVGSVGVVVGWVLLVCLVATIVWFLATAVVVEI</sequence>
<keyword evidence="1" id="KW-0812">Transmembrane</keyword>
<dbReference type="Proteomes" id="UP000594638">
    <property type="component" value="Unassembled WGS sequence"/>
</dbReference>
<keyword evidence="3" id="KW-1185">Reference proteome</keyword>
<keyword evidence="1" id="KW-1133">Transmembrane helix</keyword>
<evidence type="ECO:0000313" key="3">
    <source>
        <dbReference type="Proteomes" id="UP000594638"/>
    </source>
</evidence>
<evidence type="ECO:0000256" key="1">
    <source>
        <dbReference type="SAM" id="Phobius"/>
    </source>
</evidence>